<protein>
    <submittedName>
        <fullName evidence="2">Uncharacterized protein</fullName>
    </submittedName>
</protein>
<name>A0AAJ0FDD8_9PEZI</name>
<keyword evidence="3" id="KW-1185">Reference proteome</keyword>
<evidence type="ECO:0000256" key="1">
    <source>
        <dbReference type="SAM" id="MobiDB-lite"/>
    </source>
</evidence>
<gene>
    <name evidence="2" type="ORF">QBC47DRAFT_371359</name>
</gene>
<accession>A0AAJ0FDD8</accession>
<evidence type="ECO:0000313" key="2">
    <source>
        <dbReference type="EMBL" id="KAK1759238.1"/>
    </source>
</evidence>
<comment type="caution">
    <text evidence="2">The sequence shown here is derived from an EMBL/GenBank/DDBJ whole genome shotgun (WGS) entry which is preliminary data.</text>
</comment>
<sequence length="261" mass="29485">MNRGGVQRWCRTRDWISLGFSHSHSAHSQNRLLDLFQHCGTPPSPGFLLPPRFCCRLLKLDRYLASWLLGALVSRPKGSRSSWAVVSRSPHHVARGRDAHRQYGLAVGMGRDTRRRWNAAPDWTWSFIGSRRRCCIPAHVEAQQHQTRRHRGGQSPGSVQLRHRKEIDGDARCWKSEVGGHLALGAEVKDDQTLLEACGPPTTHCAMRRTRGIVERCRDMALTAASQPESPVDRRKPTVPKRSTLHGDATLARVHYPSWHA</sequence>
<dbReference type="AlphaFoldDB" id="A0AAJ0FDD8"/>
<proteinExistence type="predicted"/>
<reference evidence="2" key="1">
    <citation type="submission" date="2023-06" db="EMBL/GenBank/DDBJ databases">
        <title>Genome-scale phylogeny and comparative genomics of the fungal order Sordariales.</title>
        <authorList>
            <consortium name="Lawrence Berkeley National Laboratory"/>
            <person name="Hensen N."/>
            <person name="Bonometti L."/>
            <person name="Westerberg I."/>
            <person name="Brannstrom I.O."/>
            <person name="Guillou S."/>
            <person name="Cros-Aarteil S."/>
            <person name="Calhoun S."/>
            <person name="Haridas S."/>
            <person name="Kuo A."/>
            <person name="Mondo S."/>
            <person name="Pangilinan J."/>
            <person name="Riley R."/>
            <person name="Labutti K."/>
            <person name="Andreopoulos B."/>
            <person name="Lipzen A."/>
            <person name="Chen C."/>
            <person name="Yanf M."/>
            <person name="Daum C."/>
            <person name="Ng V."/>
            <person name="Clum A."/>
            <person name="Steindorff A."/>
            <person name="Ohm R."/>
            <person name="Martin F."/>
            <person name="Silar P."/>
            <person name="Natvig D."/>
            <person name="Lalanne C."/>
            <person name="Gautier V."/>
            <person name="Ament-Velasquez S.L."/>
            <person name="Kruys A."/>
            <person name="Hutchinson M.I."/>
            <person name="Powell A.J."/>
            <person name="Barry K."/>
            <person name="Miller A.N."/>
            <person name="Grigoriev I.V."/>
            <person name="Debuchy R."/>
            <person name="Gladieux P."/>
            <person name="Thoren M.H."/>
            <person name="Johannesson H."/>
        </authorList>
    </citation>
    <scope>NUCLEOTIDE SEQUENCE</scope>
    <source>
        <strain evidence="2">PSN4</strain>
    </source>
</reference>
<dbReference type="EMBL" id="MU839828">
    <property type="protein sequence ID" value="KAK1759238.1"/>
    <property type="molecule type" value="Genomic_DNA"/>
</dbReference>
<feature type="region of interest" description="Disordered" evidence="1">
    <location>
        <begin position="142"/>
        <end position="161"/>
    </location>
</feature>
<dbReference type="Proteomes" id="UP001239445">
    <property type="component" value="Unassembled WGS sequence"/>
</dbReference>
<evidence type="ECO:0000313" key="3">
    <source>
        <dbReference type="Proteomes" id="UP001239445"/>
    </source>
</evidence>
<organism evidence="2 3">
    <name type="scientific">Echria macrotheca</name>
    <dbReference type="NCBI Taxonomy" id="438768"/>
    <lineage>
        <taxon>Eukaryota</taxon>
        <taxon>Fungi</taxon>
        <taxon>Dikarya</taxon>
        <taxon>Ascomycota</taxon>
        <taxon>Pezizomycotina</taxon>
        <taxon>Sordariomycetes</taxon>
        <taxon>Sordariomycetidae</taxon>
        <taxon>Sordariales</taxon>
        <taxon>Schizotheciaceae</taxon>
        <taxon>Echria</taxon>
    </lineage>
</organism>
<feature type="region of interest" description="Disordered" evidence="1">
    <location>
        <begin position="224"/>
        <end position="245"/>
    </location>
</feature>